<dbReference type="Proteomes" id="UP000054051">
    <property type="component" value="Unassembled WGS sequence"/>
</dbReference>
<protein>
    <recommendedName>
        <fullName evidence="5">DUF1016 domain-containing protein</fullName>
    </recommendedName>
</protein>
<evidence type="ECO:0008006" key="5">
    <source>
        <dbReference type="Google" id="ProtNLM"/>
    </source>
</evidence>
<dbReference type="PANTHER" id="PTHR30547:SF0">
    <property type="entry name" value="BLR8175 PROTEIN"/>
    <property type="match status" value="1"/>
</dbReference>
<dbReference type="STRING" id="1070319.CAGGBEG34_220094"/>
<evidence type="ECO:0000259" key="2">
    <source>
        <dbReference type="Pfam" id="PF17761"/>
    </source>
</evidence>
<dbReference type="GO" id="GO:0003676">
    <property type="term" value="F:nucleic acid binding"/>
    <property type="evidence" value="ECO:0007669"/>
    <property type="project" value="InterPro"/>
</dbReference>
<dbReference type="InterPro" id="IPR009362">
    <property type="entry name" value="YhcG_C"/>
</dbReference>
<name>G2J995_9BURK</name>
<evidence type="ECO:0000259" key="1">
    <source>
        <dbReference type="Pfam" id="PF06250"/>
    </source>
</evidence>
<organism evidence="3 4">
    <name type="scientific">Candidatus Glomeribacter gigasporarum BEG34</name>
    <dbReference type="NCBI Taxonomy" id="1070319"/>
    <lineage>
        <taxon>Bacteria</taxon>
        <taxon>Pseudomonadati</taxon>
        <taxon>Pseudomonadota</taxon>
        <taxon>Betaproteobacteria</taxon>
        <taxon>Burkholderiales</taxon>
        <taxon>Burkholderiaceae</taxon>
        <taxon>Candidatus Glomeribacter</taxon>
    </lineage>
</organism>
<dbReference type="InterPro" id="IPR011856">
    <property type="entry name" value="tRNA_endonuc-like_dom_sf"/>
</dbReference>
<evidence type="ECO:0000313" key="3">
    <source>
        <dbReference type="EMBL" id="CCD29342.1"/>
    </source>
</evidence>
<reference evidence="3 4" key="1">
    <citation type="submission" date="2011-08" db="EMBL/GenBank/DDBJ databases">
        <title>The genome of the obligate endobacterium of an arbuscular mycorrhizal fungus reveals an interphylum network of nutritional interactions.</title>
        <authorList>
            <person name="Ghignone S."/>
            <person name="Salvioli A."/>
            <person name="Anca I."/>
            <person name="Lumini E."/>
            <person name="Ortu G."/>
            <person name="Petiti L."/>
            <person name="Cruveiller S."/>
            <person name="Bianciotto V."/>
            <person name="Piffanelli P."/>
            <person name="Lanfranco L."/>
            <person name="Bonfante P."/>
        </authorList>
    </citation>
    <scope>NUCLEOTIDE SEQUENCE [LARGE SCALE GENOMIC DNA]</scope>
    <source>
        <strain evidence="3 4">BEG34</strain>
    </source>
</reference>
<feature type="domain" description="YhcG N-terminal" evidence="2">
    <location>
        <begin position="20"/>
        <end position="154"/>
    </location>
</feature>
<proteinExistence type="predicted"/>
<dbReference type="PANTHER" id="PTHR30547">
    <property type="entry name" value="UNCHARACTERIZED PROTEIN YHCG-RELATED"/>
    <property type="match status" value="1"/>
</dbReference>
<dbReference type="InterPro" id="IPR053148">
    <property type="entry name" value="PD-DEXK-like_domain"/>
</dbReference>
<dbReference type="Pfam" id="PF06250">
    <property type="entry name" value="YhcG_C"/>
    <property type="match status" value="1"/>
</dbReference>
<accession>G2J995</accession>
<dbReference type="eggNOG" id="COG4804">
    <property type="taxonomic scope" value="Bacteria"/>
</dbReference>
<dbReference type="Pfam" id="PF17761">
    <property type="entry name" value="DUF1016_N"/>
    <property type="match status" value="1"/>
</dbReference>
<gene>
    <name evidence="3" type="ORF">CAGGBEG34_220094</name>
</gene>
<dbReference type="EMBL" id="CAFB01000039">
    <property type="protein sequence ID" value="CCD29342.1"/>
    <property type="molecule type" value="Genomic_DNA"/>
</dbReference>
<feature type="domain" description="YhcG PDDEXK nuclease" evidence="1">
    <location>
        <begin position="179"/>
        <end position="331"/>
    </location>
</feature>
<dbReference type="AlphaFoldDB" id="G2J995"/>
<evidence type="ECO:0000313" key="4">
    <source>
        <dbReference type="Proteomes" id="UP000054051"/>
    </source>
</evidence>
<comment type="caution">
    <text evidence="3">The sequence shown here is derived from an EMBL/GenBank/DDBJ whole genome shotgun (WGS) entry which is preliminary data.</text>
</comment>
<sequence>MSSPMEHFAVDTDYQAFLSDIKQHYRSAQLKAVHAVNQQMIQFYWHLGKRILEKQAQAAWGGKFLEQLSQDLRADFPGTQGFSVRNLHYMRKFAALYPEIVQQPVAQLPWGHLVVLIEQGKDSAARDWYAANVVQNGISRNVLATQIEQDLYARQGKQAHKLTNFAERLPAPQSDLALQLFKDPYDFRFLPVTESAAEQEIEQSMVNHLRKLLLELGTGFAYMGNQYKLTVDGQDFFLDMLFYHVRLRCYFVIELKATELKPEHVGKLNFYLAVVNDVLRAPEDHPSIGLLLCRKKSKLVAEYALKRTDGPIGVADYRLLRELPQELQAILPPTEILESRLSPPSNDAAFSITE</sequence>
<dbReference type="InterPro" id="IPR041527">
    <property type="entry name" value="YhcG_N"/>
</dbReference>
<dbReference type="Gene3D" id="3.40.1350.10">
    <property type="match status" value="1"/>
</dbReference>
<keyword evidence="4" id="KW-1185">Reference proteome</keyword>